<accession>A0AAV1Q5Y6</accession>
<evidence type="ECO:0000313" key="3">
    <source>
        <dbReference type="Proteomes" id="UP001314229"/>
    </source>
</evidence>
<dbReference type="Proteomes" id="UP001314229">
    <property type="component" value="Unassembled WGS sequence"/>
</dbReference>
<gene>
    <name evidence="2" type="ORF">FSCOSCO3_A032898</name>
</gene>
<evidence type="ECO:0000256" key="1">
    <source>
        <dbReference type="SAM" id="MobiDB-lite"/>
    </source>
</evidence>
<protein>
    <submittedName>
        <fullName evidence="2">Uncharacterized protein</fullName>
    </submittedName>
</protein>
<dbReference type="AlphaFoldDB" id="A0AAV1Q5Y6"/>
<feature type="region of interest" description="Disordered" evidence="1">
    <location>
        <begin position="1"/>
        <end position="84"/>
    </location>
</feature>
<organism evidence="2 3">
    <name type="scientific">Scomber scombrus</name>
    <name type="common">Atlantic mackerel</name>
    <name type="synonym">Scomber vernalis</name>
    <dbReference type="NCBI Taxonomy" id="13677"/>
    <lineage>
        <taxon>Eukaryota</taxon>
        <taxon>Metazoa</taxon>
        <taxon>Chordata</taxon>
        <taxon>Craniata</taxon>
        <taxon>Vertebrata</taxon>
        <taxon>Euteleostomi</taxon>
        <taxon>Actinopterygii</taxon>
        <taxon>Neopterygii</taxon>
        <taxon>Teleostei</taxon>
        <taxon>Neoteleostei</taxon>
        <taxon>Acanthomorphata</taxon>
        <taxon>Pelagiaria</taxon>
        <taxon>Scombriformes</taxon>
        <taxon>Scombridae</taxon>
        <taxon>Scomber</taxon>
    </lineage>
</organism>
<dbReference type="EMBL" id="CAWUFR010000579">
    <property type="protein sequence ID" value="CAK6979418.1"/>
    <property type="molecule type" value="Genomic_DNA"/>
</dbReference>
<evidence type="ECO:0000313" key="2">
    <source>
        <dbReference type="EMBL" id="CAK6979418.1"/>
    </source>
</evidence>
<reference evidence="2 3" key="1">
    <citation type="submission" date="2024-01" db="EMBL/GenBank/DDBJ databases">
        <authorList>
            <person name="Alioto T."/>
            <person name="Alioto T."/>
            <person name="Gomez Garrido J."/>
        </authorList>
    </citation>
    <scope>NUCLEOTIDE SEQUENCE [LARGE SCALE GENOMIC DNA]</scope>
</reference>
<name>A0AAV1Q5Y6_SCOSC</name>
<comment type="caution">
    <text evidence="2">The sequence shown here is derived from an EMBL/GenBank/DDBJ whole genome shotgun (WGS) entry which is preliminary data.</text>
</comment>
<proteinExistence type="predicted"/>
<sequence>MERKMSAGTDGEEDEWMTGGQLQQCEGDRSTPRESDRRGEKAPEERQRGKNNKLQPSANIEEEEMEGGGGGGGGREGEGEFSVN</sequence>
<keyword evidence="3" id="KW-1185">Reference proteome</keyword>
<feature type="compositionally biased region" description="Basic and acidic residues" evidence="1">
    <location>
        <begin position="26"/>
        <end position="48"/>
    </location>
</feature>